<proteinExistence type="predicted"/>
<keyword evidence="3" id="KW-1185">Reference proteome</keyword>
<dbReference type="Proteomes" id="UP000256345">
    <property type="component" value="Unassembled WGS sequence"/>
</dbReference>
<dbReference type="RefSeq" id="WP_075336052.1">
    <property type="nucleotide sequence ID" value="NZ_CP011509.1"/>
</dbReference>
<organism evidence="2 3">
    <name type="scientific">Archangium gephyra</name>
    <dbReference type="NCBI Taxonomy" id="48"/>
    <lineage>
        <taxon>Bacteria</taxon>
        <taxon>Pseudomonadati</taxon>
        <taxon>Myxococcota</taxon>
        <taxon>Myxococcia</taxon>
        <taxon>Myxococcales</taxon>
        <taxon>Cystobacterineae</taxon>
        <taxon>Archangiaceae</taxon>
        <taxon>Archangium</taxon>
    </lineage>
</organism>
<comment type="caution">
    <text evidence="2">The sequence shown here is derived from an EMBL/GenBank/DDBJ whole genome shotgun (WGS) entry which is preliminary data.</text>
</comment>
<evidence type="ECO:0000313" key="3">
    <source>
        <dbReference type="Proteomes" id="UP000256345"/>
    </source>
</evidence>
<sequence>MVLSRKWLEVELERSDTGVRAAAQGSRGEHPVPHLLPAVTLEQLSRFATLAEKAAARAEPLGEGLKQAQIFYQALFQQGLEEVLFRLREASGDEQVLLRLMIHDAALQAFPWEALCEPETTLSFLGSSPDVLLVRGVRSTDPWQPREVEGAVRVLAIAPSAESALTGLRAALHDSIESGEIEWLDPLVGARARLPYLFDGLKRGPTPHIIHFIGHGSVDEKGAPQLLFEDAEGQEVGVSVELLAQQLRTDFRRDLRLIVLDACEGARPGVLASAAEWLARTGADAVVAHLWPVKADLARVCSRAFYQALTNASSSRGDVARSLQDARLTVLGAFQGSAEAFSPVLYLRGQDSTLFDFQRRKVAPPRITHSPVRANEPAPPALSHLLERPFTLLLGDSLPEQSTLFEGFRTLLREKIEENVGAVPPGLSMSALAQRYALCFGEENLFYEFQNMFGHAADSLSFLRGMAREIPPGVHITLLRFPLLEIALADSQPERRIHVIQPPGPGGGDIPTVMRHEPGEQRWTQLMEVPESFDPQREIIVLRLYRGYLPPNLFNRPMLTEDDYLLGIGELKDILSSPDLADLLLSVLNTRPAFLLGLSIWTWHHRMLLYRLFGKRPLPLGSLVVLDPAEAERTMWLRGQSLPGRQGVQVLEMSTAELMAYFQEPPVQEAIR</sequence>
<feature type="domain" description="CHAT" evidence="1">
    <location>
        <begin position="70"/>
        <end position="332"/>
    </location>
</feature>
<gene>
    <name evidence="2" type="ORF">ATI61_105380</name>
</gene>
<accession>A0ABX9K2M1</accession>
<protein>
    <submittedName>
        <fullName evidence="2">CHAT domain-containing protein</fullName>
    </submittedName>
</protein>
<evidence type="ECO:0000313" key="2">
    <source>
        <dbReference type="EMBL" id="REG32053.1"/>
    </source>
</evidence>
<reference evidence="2 3" key="1">
    <citation type="submission" date="2018-08" db="EMBL/GenBank/DDBJ databases">
        <title>Genomic Encyclopedia of Archaeal and Bacterial Type Strains, Phase II (KMG-II): from individual species to whole genera.</title>
        <authorList>
            <person name="Goeker M."/>
        </authorList>
    </citation>
    <scope>NUCLEOTIDE SEQUENCE [LARGE SCALE GENOMIC DNA]</scope>
    <source>
        <strain evidence="2 3">DSM 2261</strain>
    </source>
</reference>
<dbReference type="Pfam" id="PF12770">
    <property type="entry name" value="CHAT"/>
    <property type="match status" value="1"/>
</dbReference>
<dbReference type="EMBL" id="QUMU01000005">
    <property type="protein sequence ID" value="REG32053.1"/>
    <property type="molecule type" value="Genomic_DNA"/>
</dbReference>
<evidence type="ECO:0000259" key="1">
    <source>
        <dbReference type="Pfam" id="PF12770"/>
    </source>
</evidence>
<name>A0ABX9K2M1_9BACT</name>
<dbReference type="InterPro" id="IPR024983">
    <property type="entry name" value="CHAT_dom"/>
</dbReference>